<dbReference type="EMBL" id="FQVU01000003">
    <property type="protein sequence ID" value="SHG49633.1"/>
    <property type="molecule type" value="Genomic_DNA"/>
</dbReference>
<accession>A0A1M5KBU6</accession>
<evidence type="ECO:0000313" key="7">
    <source>
        <dbReference type="Proteomes" id="UP000186132"/>
    </source>
</evidence>
<evidence type="ECO:0000313" key="6">
    <source>
        <dbReference type="EMBL" id="SHG49633.1"/>
    </source>
</evidence>
<dbReference type="SMART" id="SM00065">
    <property type="entry name" value="GAF"/>
    <property type="match status" value="1"/>
</dbReference>
<dbReference type="Gene3D" id="3.30.450.40">
    <property type="match status" value="1"/>
</dbReference>
<organism evidence="6 7">
    <name type="scientific">Jatrophihabitans endophyticus</name>
    <dbReference type="NCBI Taxonomy" id="1206085"/>
    <lineage>
        <taxon>Bacteria</taxon>
        <taxon>Bacillati</taxon>
        <taxon>Actinomycetota</taxon>
        <taxon>Actinomycetes</taxon>
        <taxon>Jatrophihabitantales</taxon>
        <taxon>Jatrophihabitantaceae</taxon>
        <taxon>Jatrophihabitans</taxon>
    </lineage>
</organism>
<dbReference type="STRING" id="1206085.SAMN05443575_2095"/>
<keyword evidence="4" id="KW-0804">Transcription</keyword>
<evidence type="ECO:0000256" key="3">
    <source>
        <dbReference type="ARBA" id="ARBA00023015"/>
    </source>
</evidence>
<dbReference type="Pfam" id="PF03861">
    <property type="entry name" value="ANTAR"/>
    <property type="match status" value="1"/>
</dbReference>
<dbReference type="InterPro" id="IPR005561">
    <property type="entry name" value="ANTAR"/>
</dbReference>
<evidence type="ECO:0000256" key="1">
    <source>
        <dbReference type="ARBA" id="ARBA00022679"/>
    </source>
</evidence>
<dbReference type="InterPro" id="IPR003018">
    <property type="entry name" value="GAF"/>
</dbReference>
<name>A0A1M5KBU6_9ACTN</name>
<dbReference type="AlphaFoldDB" id="A0A1M5KBU6"/>
<evidence type="ECO:0000256" key="4">
    <source>
        <dbReference type="ARBA" id="ARBA00023163"/>
    </source>
</evidence>
<evidence type="ECO:0000259" key="5">
    <source>
        <dbReference type="PROSITE" id="PS50921"/>
    </source>
</evidence>
<dbReference type="SUPFAM" id="SSF55781">
    <property type="entry name" value="GAF domain-like"/>
    <property type="match status" value="1"/>
</dbReference>
<dbReference type="PROSITE" id="PS50921">
    <property type="entry name" value="ANTAR"/>
    <property type="match status" value="1"/>
</dbReference>
<dbReference type="InterPro" id="IPR036388">
    <property type="entry name" value="WH-like_DNA-bd_sf"/>
</dbReference>
<dbReference type="InterPro" id="IPR011006">
    <property type="entry name" value="CheY-like_superfamily"/>
</dbReference>
<reference evidence="6 7" key="1">
    <citation type="submission" date="2016-11" db="EMBL/GenBank/DDBJ databases">
        <authorList>
            <person name="Jaros S."/>
            <person name="Januszkiewicz K."/>
            <person name="Wedrychowicz H."/>
        </authorList>
    </citation>
    <scope>NUCLEOTIDE SEQUENCE [LARGE SCALE GENOMIC DNA]</scope>
    <source>
        <strain evidence="6 7">DSM 45627</strain>
    </source>
</reference>
<gene>
    <name evidence="6" type="ORF">SAMN05443575_2095</name>
</gene>
<feature type="domain" description="ANTAR" evidence="5">
    <location>
        <begin position="155"/>
        <end position="216"/>
    </location>
</feature>
<dbReference type="OrthoDB" id="3688893at2"/>
<dbReference type="GO" id="GO:0016301">
    <property type="term" value="F:kinase activity"/>
    <property type="evidence" value="ECO:0007669"/>
    <property type="project" value="UniProtKB-KW"/>
</dbReference>
<dbReference type="SMART" id="SM01012">
    <property type="entry name" value="ANTAR"/>
    <property type="match status" value="1"/>
</dbReference>
<dbReference type="SUPFAM" id="SSF52172">
    <property type="entry name" value="CheY-like"/>
    <property type="match status" value="1"/>
</dbReference>
<evidence type="ECO:0000256" key="2">
    <source>
        <dbReference type="ARBA" id="ARBA00022777"/>
    </source>
</evidence>
<keyword evidence="7" id="KW-1185">Reference proteome</keyword>
<keyword evidence="2" id="KW-0418">Kinase</keyword>
<proteinExistence type="predicted"/>
<dbReference type="GO" id="GO:0003723">
    <property type="term" value="F:RNA binding"/>
    <property type="evidence" value="ECO:0007669"/>
    <property type="project" value="InterPro"/>
</dbReference>
<dbReference type="InterPro" id="IPR029016">
    <property type="entry name" value="GAF-like_dom_sf"/>
</dbReference>
<dbReference type="Pfam" id="PF13185">
    <property type="entry name" value="GAF_2"/>
    <property type="match status" value="1"/>
</dbReference>
<sequence length="239" mass="25350">MSRAVTALHAVAGVVGSDRLHVGGALLGGGAALFPQADAVGVVHIAGGGRADTSCADCSRTAATNREQHHLREGAWLDCAKTRTVIRSTDRRRDVRWTAWAEARDVFTGASVLALPLVGRRGLVGVLTAYAERPAAFDDEDEDLLVAVSRGLGAALDAVLMEHNLRIALESRGQVARAVGILMERFRIGEQDAFDRIRVASQRTHVKVRDVAEQVELTGEDPLALAVASADGAPHTARP</sequence>
<dbReference type="Gene3D" id="1.10.10.10">
    <property type="entry name" value="Winged helix-like DNA-binding domain superfamily/Winged helix DNA-binding domain"/>
    <property type="match status" value="1"/>
</dbReference>
<keyword evidence="1" id="KW-0808">Transferase</keyword>
<protein>
    <submittedName>
        <fullName evidence="6">GAF domain-containing protein</fullName>
    </submittedName>
</protein>
<dbReference type="Proteomes" id="UP000186132">
    <property type="component" value="Unassembled WGS sequence"/>
</dbReference>
<dbReference type="RefSeq" id="WP_073389786.1">
    <property type="nucleotide sequence ID" value="NZ_FQVU01000003.1"/>
</dbReference>
<keyword evidence="3" id="KW-0805">Transcription regulation</keyword>